<keyword evidence="3" id="KW-0602">Photosynthesis</keyword>
<dbReference type="OrthoDB" id="2860at2759"/>
<evidence type="ECO:0000256" key="4">
    <source>
        <dbReference type="ARBA" id="ARBA00023078"/>
    </source>
</evidence>
<keyword evidence="5" id="KW-0472">Membrane</keyword>
<evidence type="ECO:0000256" key="2">
    <source>
        <dbReference type="ARBA" id="ARBA00009838"/>
    </source>
</evidence>
<proteinExistence type="inferred from homology"/>
<dbReference type="Gene3D" id="2.40.160.30">
    <property type="entry name" value="Photosystem II, cytochrome c-550 precursor"/>
    <property type="match status" value="1"/>
</dbReference>
<dbReference type="InterPro" id="IPR011250">
    <property type="entry name" value="OMP/PagP_B-barrel"/>
</dbReference>
<dbReference type="GO" id="GO:0042549">
    <property type="term" value="P:photosystem II stabilization"/>
    <property type="evidence" value="ECO:0007669"/>
    <property type="project" value="InterPro"/>
</dbReference>
<name>A0A7J7IIH6_9RHOD</name>
<sequence>MCGSSPMSRSRAHGLANRCPEVVSSKGKIPLDKTKKYKIVDLCLEPKQFLVEEEVGRRRGEVKREFVDTKLMTRATYTLANIEGELVNENGAWKFIEKEGMDYAATTVQIPGGERVPFLFSVKKLVASLSNADDGISTSTELGGEFKVPSYRTGMFLDPKGRGMTNGYDMAVALPALEADGAEGQLPLRKENDKIFQETGGRIELAVNKVDPTSNEIGGVFVSEQLSDTDMGAKEPKKILLKGIFYARVQPSD</sequence>
<gene>
    <name evidence="7" type="ORF">F1559_004188</name>
</gene>
<accession>A0A7J7IIH6</accession>
<keyword evidence="4" id="KW-0793">Thylakoid</keyword>
<dbReference type="InterPro" id="IPR002628">
    <property type="entry name" value="PsbO"/>
</dbReference>
<evidence type="ECO:0000256" key="3">
    <source>
        <dbReference type="ARBA" id="ARBA00022531"/>
    </source>
</evidence>
<evidence type="ECO:0000313" key="8">
    <source>
        <dbReference type="Proteomes" id="UP000530660"/>
    </source>
</evidence>
<dbReference type="Proteomes" id="UP000530660">
    <property type="component" value="Unassembled WGS sequence"/>
</dbReference>
<comment type="similarity">
    <text evidence="2">Belongs to the PsbO family.</text>
</comment>
<dbReference type="PANTHER" id="PTHR34058">
    <property type="entry name" value="OXYGEN-EVOLVING ENHANCER PROTEIN 1-2, CHLOROPLASTIC"/>
    <property type="match status" value="1"/>
</dbReference>
<dbReference type="GO" id="GO:0009523">
    <property type="term" value="C:photosystem II"/>
    <property type="evidence" value="ECO:0007669"/>
    <property type="project" value="UniProtKB-KW"/>
</dbReference>
<dbReference type="GO" id="GO:0010207">
    <property type="term" value="P:photosystem II assembly"/>
    <property type="evidence" value="ECO:0007669"/>
    <property type="project" value="InterPro"/>
</dbReference>
<dbReference type="AlphaFoldDB" id="A0A7J7IIH6"/>
<organism evidence="7 8">
    <name type="scientific">Cyanidiococcus yangmingshanensis</name>
    <dbReference type="NCBI Taxonomy" id="2690220"/>
    <lineage>
        <taxon>Eukaryota</taxon>
        <taxon>Rhodophyta</taxon>
        <taxon>Bangiophyceae</taxon>
        <taxon>Cyanidiales</taxon>
        <taxon>Cyanidiaceae</taxon>
        <taxon>Cyanidiococcus</taxon>
    </lineage>
</organism>
<comment type="caution">
    <text evidence="7">The sequence shown here is derived from an EMBL/GenBank/DDBJ whole genome shotgun (WGS) entry which is preliminary data.</text>
</comment>
<keyword evidence="8" id="KW-1185">Reference proteome</keyword>
<evidence type="ECO:0000256" key="6">
    <source>
        <dbReference type="ARBA" id="ARBA00023276"/>
    </source>
</evidence>
<evidence type="ECO:0000313" key="7">
    <source>
        <dbReference type="EMBL" id="KAF6002307.1"/>
    </source>
</evidence>
<dbReference type="Gene3D" id="3.30.2050.10">
    <property type="entry name" value="photosynthetic oxygen evolving center domain"/>
    <property type="match status" value="1"/>
</dbReference>
<dbReference type="Pfam" id="PF01716">
    <property type="entry name" value="MSP"/>
    <property type="match status" value="1"/>
</dbReference>
<reference evidence="7 8" key="1">
    <citation type="journal article" date="2020" name="J. Phycol.">
        <title>Comparative genome analysis reveals Cyanidiococcus gen. nov., a new extremophilic red algal genus sister to Cyanidioschyzon (Cyanidioschyzonaceae, Rhodophyta).</title>
        <authorList>
            <person name="Liu S.-L."/>
            <person name="Chiang Y.-R."/>
            <person name="Yoon H.S."/>
            <person name="Fu H.-Y."/>
        </authorList>
    </citation>
    <scope>NUCLEOTIDE SEQUENCE [LARGE SCALE GENOMIC DNA]</scope>
    <source>
        <strain evidence="7 8">THAL066</strain>
    </source>
</reference>
<dbReference type="EMBL" id="VWRR01000011">
    <property type="protein sequence ID" value="KAF6002307.1"/>
    <property type="molecule type" value="Genomic_DNA"/>
</dbReference>
<protein>
    <submittedName>
        <fullName evidence="7">Uncharacterized protein</fullName>
    </submittedName>
</protein>
<comment type="subcellular location">
    <subcellularLocation>
        <location evidence="1">Membrane</location>
    </subcellularLocation>
</comment>
<evidence type="ECO:0000256" key="5">
    <source>
        <dbReference type="ARBA" id="ARBA00023136"/>
    </source>
</evidence>
<keyword evidence="6" id="KW-0604">Photosystem II</keyword>
<dbReference type="SUPFAM" id="SSF56925">
    <property type="entry name" value="OMPA-like"/>
    <property type="match status" value="1"/>
</dbReference>
<evidence type="ECO:0000256" key="1">
    <source>
        <dbReference type="ARBA" id="ARBA00004370"/>
    </source>
</evidence>